<dbReference type="Gene3D" id="3.30.420.10">
    <property type="entry name" value="Ribonuclease H-like superfamily/Ribonuclease H"/>
    <property type="match status" value="1"/>
</dbReference>
<organism evidence="1">
    <name type="scientific">Faxonius propinquus nudivirus</name>
    <dbReference type="NCBI Taxonomy" id="3139431"/>
    <lineage>
        <taxon>Viruses</taxon>
        <taxon>Viruses incertae sedis</taxon>
        <taxon>Naldaviricetes</taxon>
        <taxon>Lefavirales</taxon>
        <taxon>Nudiviridae</taxon>
    </lineage>
</organism>
<gene>
    <name evidence="1" type="ORF">FpNV_104</name>
</gene>
<dbReference type="GO" id="GO:0003676">
    <property type="term" value="F:nucleic acid binding"/>
    <property type="evidence" value="ECO:0007669"/>
    <property type="project" value="InterPro"/>
</dbReference>
<reference evidence="1" key="1">
    <citation type="submission" date="2024-06" db="EMBL/GenBank/DDBJ databases">
        <title>North American crayfish harbour diverse members of the Nudiviridae.</title>
        <authorList>
            <person name="Stratton C."/>
            <person name="Bojko J."/>
        </authorList>
    </citation>
    <scope>NUCLEOTIDE SEQUENCE</scope>
    <source>
        <strain evidence="1">142H</strain>
    </source>
</reference>
<sequence>MGFIISEDLKTIIKPVTTNFDKSKVIKIPFTTIHHSIYQNLHIWYNLKEYLLFVDIEPEHILGYIIENNKKNLYIPNIRELTIIIIKKINFLKNKLNINDDGEIYEFKNLNTHKEYISNFLDIYKTYEQPTIIAHNGMKFDFIIIQAYIVRYMNTLDTLYFKQFQFLDSWVIISNIRNKLPKDSHIKEKLKQLKNGTLFIEFSHNYQDQKNLINYKHTATGDCKLLMYWFSYICNLYR</sequence>
<dbReference type="InterPro" id="IPR036397">
    <property type="entry name" value="RNaseH_sf"/>
</dbReference>
<evidence type="ECO:0000313" key="1">
    <source>
        <dbReference type="EMBL" id="XCH39349.1"/>
    </source>
</evidence>
<dbReference type="EMBL" id="PP955094">
    <property type="protein sequence ID" value="XCH39349.1"/>
    <property type="molecule type" value="Genomic_DNA"/>
</dbReference>
<dbReference type="InterPro" id="IPR012337">
    <property type="entry name" value="RNaseH-like_sf"/>
</dbReference>
<accession>A0AAU8GCF6</accession>
<dbReference type="SUPFAM" id="SSF53098">
    <property type="entry name" value="Ribonuclease H-like"/>
    <property type="match status" value="1"/>
</dbReference>
<proteinExistence type="predicted"/>
<protein>
    <submittedName>
        <fullName evidence="1">Uncharacterized protein</fullName>
    </submittedName>
</protein>
<name>A0AAU8GCF6_9VIRU</name>